<evidence type="ECO:0000256" key="5">
    <source>
        <dbReference type="ARBA" id="ARBA00023288"/>
    </source>
</evidence>
<accession>A0ABW8J650</accession>
<evidence type="ECO:0000313" key="8">
    <source>
        <dbReference type="Proteomes" id="UP001620339"/>
    </source>
</evidence>
<name>A0ABW8J650_9GAMM</name>
<evidence type="ECO:0000256" key="1">
    <source>
        <dbReference type="ARBA" id="ARBA00004635"/>
    </source>
</evidence>
<dbReference type="Gene3D" id="3.40.190.10">
    <property type="entry name" value="Periplasmic binding protein-like II"/>
    <property type="match status" value="2"/>
</dbReference>
<comment type="similarity">
    <text evidence="6">Belongs to the nlpA lipoprotein family.</text>
</comment>
<gene>
    <name evidence="7" type="ORF">ISP25_08025</name>
</gene>
<evidence type="ECO:0000256" key="4">
    <source>
        <dbReference type="ARBA" id="ARBA00023139"/>
    </source>
</evidence>
<evidence type="ECO:0000256" key="3">
    <source>
        <dbReference type="ARBA" id="ARBA00023136"/>
    </source>
</evidence>
<dbReference type="CDD" id="cd13597">
    <property type="entry name" value="PBP2_lipoprotein_Tp32"/>
    <property type="match status" value="1"/>
</dbReference>
<dbReference type="PANTHER" id="PTHR30429">
    <property type="entry name" value="D-METHIONINE-BINDING LIPOPROTEIN METQ"/>
    <property type="match status" value="1"/>
</dbReference>
<evidence type="ECO:0000256" key="6">
    <source>
        <dbReference type="PIRNR" id="PIRNR002854"/>
    </source>
</evidence>
<dbReference type="Pfam" id="PF03180">
    <property type="entry name" value="Lipoprotein_9"/>
    <property type="match status" value="1"/>
</dbReference>
<comment type="subcellular location">
    <subcellularLocation>
        <location evidence="1">Membrane</location>
        <topology evidence="1">Lipid-anchor</topology>
    </subcellularLocation>
</comment>
<evidence type="ECO:0000313" key="7">
    <source>
        <dbReference type="EMBL" id="MFK2877010.1"/>
    </source>
</evidence>
<protein>
    <recommendedName>
        <fullName evidence="6">Lipoprotein</fullName>
    </recommendedName>
</protein>
<dbReference type="PIRSF" id="PIRSF002854">
    <property type="entry name" value="MetQ"/>
    <property type="match status" value="1"/>
</dbReference>
<reference evidence="7 8" key="1">
    <citation type="submission" date="2020-10" db="EMBL/GenBank/DDBJ databases">
        <title>Phylogeny of dyella-like bacteria.</title>
        <authorList>
            <person name="Fu J."/>
        </authorList>
    </citation>
    <scope>NUCLEOTIDE SEQUENCE [LARGE SCALE GENOMIC DNA]</scope>
    <source>
        <strain evidence="7 8">KACC 19113</strain>
    </source>
</reference>
<keyword evidence="2" id="KW-0732">Signal</keyword>
<dbReference type="EMBL" id="JADIKK010000008">
    <property type="protein sequence ID" value="MFK2877010.1"/>
    <property type="molecule type" value="Genomic_DNA"/>
</dbReference>
<evidence type="ECO:0000256" key="2">
    <source>
        <dbReference type="ARBA" id="ARBA00022729"/>
    </source>
</evidence>
<dbReference type="Proteomes" id="UP001620339">
    <property type="component" value="Unassembled WGS sequence"/>
</dbReference>
<keyword evidence="5 6" id="KW-0449">Lipoprotein</keyword>
<comment type="caution">
    <text evidence="7">The sequence shown here is derived from an EMBL/GenBank/DDBJ whole genome shotgun (WGS) entry which is preliminary data.</text>
</comment>
<dbReference type="InterPro" id="IPR004872">
    <property type="entry name" value="Lipoprotein_NlpA"/>
</dbReference>
<dbReference type="SUPFAM" id="SSF53850">
    <property type="entry name" value="Periplasmic binding protein-like II"/>
    <property type="match status" value="1"/>
</dbReference>
<proteinExistence type="inferred from homology"/>
<keyword evidence="8" id="KW-1185">Reference proteome</keyword>
<keyword evidence="4" id="KW-0564">Palmitate</keyword>
<dbReference type="PANTHER" id="PTHR30429:SF0">
    <property type="entry name" value="METHIONINE-BINDING LIPOPROTEIN METQ"/>
    <property type="match status" value="1"/>
</dbReference>
<organism evidence="7 8">
    <name type="scientific">Rhodanobacter hydrolyticus</name>
    <dbReference type="NCBI Taxonomy" id="2250595"/>
    <lineage>
        <taxon>Bacteria</taxon>
        <taxon>Pseudomonadati</taxon>
        <taxon>Pseudomonadota</taxon>
        <taxon>Gammaproteobacteria</taxon>
        <taxon>Lysobacterales</taxon>
        <taxon>Rhodanobacteraceae</taxon>
        <taxon>Rhodanobacter</taxon>
    </lineage>
</organism>
<sequence length="291" mass="31473">MIHAAARLPLRHPVVAAARWRGAQTLVRRALRVAGAAAVALLLAACSAPKQDADTLVVAATAVPHAEILKQAQPILAKEGVKLEIKVFADYVQPNTQVAEKNIDLNYFQTGPYLDAFNREHGTNLVPVVGVHIEPFGAYSRKIRSIDQLPDGATVALPNDPSNEGRALLLLAKNSLITLKDPANALATPKDITANLKHLQFKELEAAMLPRTLDEVDLALINTNYALAAGLNPTKDALLIESKDSPYVNYLVGRPDNRNDPRVQKLAQALTSPAIKAFIEQKYRGAVLPAF</sequence>
<keyword evidence="3" id="KW-0472">Membrane</keyword>